<evidence type="ECO:0000313" key="1">
    <source>
        <dbReference type="EMBL" id="JAD92725.1"/>
    </source>
</evidence>
<reference evidence="1" key="1">
    <citation type="submission" date="2014-09" db="EMBL/GenBank/DDBJ databases">
        <authorList>
            <person name="Magalhaes I.L.F."/>
            <person name="Oliveira U."/>
            <person name="Santos F.R."/>
            <person name="Vidigal T.H.D.A."/>
            <person name="Brescovit A.D."/>
            <person name="Santos A.J."/>
        </authorList>
    </citation>
    <scope>NUCLEOTIDE SEQUENCE</scope>
    <source>
        <tissue evidence="1">Shoot tissue taken approximately 20 cm above the soil surface</tissue>
    </source>
</reference>
<proteinExistence type="predicted"/>
<dbReference type="EMBL" id="GBRH01205170">
    <property type="protein sequence ID" value="JAD92725.1"/>
    <property type="molecule type" value="Transcribed_RNA"/>
</dbReference>
<protein>
    <submittedName>
        <fullName evidence="1">Uncharacterized protein</fullName>
    </submittedName>
</protein>
<name>A0A0A9Q2G4_ARUDO</name>
<dbReference type="AlphaFoldDB" id="A0A0A9Q2G4"/>
<accession>A0A0A9Q2G4</accession>
<organism evidence="1">
    <name type="scientific">Arundo donax</name>
    <name type="common">Giant reed</name>
    <name type="synonym">Donax arundinaceus</name>
    <dbReference type="NCBI Taxonomy" id="35708"/>
    <lineage>
        <taxon>Eukaryota</taxon>
        <taxon>Viridiplantae</taxon>
        <taxon>Streptophyta</taxon>
        <taxon>Embryophyta</taxon>
        <taxon>Tracheophyta</taxon>
        <taxon>Spermatophyta</taxon>
        <taxon>Magnoliopsida</taxon>
        <taxon>Liliopsida</taxon>
        <taxon>Poales</taxon>
        <taxon>Poaceae</taxon>
        <taxon>PACMAD clade</taxon>
        <taxon>Arundinoideae</taxon>
        <taxon>Arundineae</taxon>
        <taxon>Arundo</taxon>
    </lineage>
</organism>
<reference evidence="1" key="2">
    <citation type="journal article" date="2015" name="Data Brief">
        <title>Shoot transcriptome of the giant reed, Arundo donax.</title>
        <authorList>
            <person name="Barrero R.A."/>
            <person name="Guerrero F.D."/>
            <person name="Moolhuijzen P."/>
            <person name="Goolsby J.A."/>
            <person name="Tidwell J."/>
            <person name="Bellgard S.E."/>
            <person name="Bellgard M.I."/>
        </authorList>
    </citation>
    <scope>NUCLEOTIDE SEQUENCE</scope>
    <source>
        <tissue evidence="1">Shoot tissue taken approximately 20 cm above the soil surface</tissue>
    </source>
</reference>
<sequence>MILPIRNHGFLTKCRMVDKAGRLSQRE</sequence>